<protein>
    <submittedName>
        <fullName evidence="3">Uncharacterized protein</fullName>
    </submittedName>
</protein>
<evidence type="ECO:0000313" key="3">
    <source>
        <dbReference type="EMBL" id="MCC2231945.1"/>
    </source>
</evidence>
<organism evidence="3 4">
    <name type="scientific">Hominifimenecus microfluidus</name>
    <dbReference type="NCBI Taxonomy" id="2885348"/>
    <lineage>
        <taxon>Bacteria</taxon>
        <taxon>Bacillati</taxon>
        <taxon>Bacillota</taxon>
        <taxon>Clostridia</taxon>
        <taxon>Lachnospirales</taxon>
        <taxon>Lachnospiraceae</taxon>
        <taxon>Hominifimenecus</taxon>
    </lineage>
</organism>
<proteinExistence type="predicted"/>
<feature type="chain" id="PRO_5042294252" evidence="2">
    <location>
        <begin position="23"/>
        <end position="134"/>
    </location>
</feature>
<dbReference type="EMBL" id="JAJEQR010000045">
    <property type="protein sequence ID" value="MCC2231945.1"/>
    <property type="molecule type" value="Genomic_DNA"/>
</dbReference>
<dbReference type="Proteomes" id="UP001198182">
    <property type="component" value="Unassembled WGS sequence"/>
</dbReference>
<feature type="region of interest" description="Disordered" evidence="1">
    <location>
        <begin position="30"/>
        <end position="134"/>
    </location>
</feature>
<reference evidence="3" key="1">
    <citation type="submission" date="2021-10" db="EMBL/GenBank/DDBJ databases">
        <title>Anaerobic single-cell dispensing facilitates the cultivation of human gut bacteria.</title>
        <authorList>
            <person name="Afrizal A."/>
        </authorList>
    </citation>
    <scope>NUCLEOTIDE SEQUENCE</scope>
    <source>
        <strain evidence="3">CLA-AA-H215</strain>
    </source>
</reference>
<evidence type="ECO:0000313" key="4">
    <source>
        <dbReference type="Proteomes" id="UP001198182"/>
    </source>
</evidence>
<feature type="compositionally biased region" description="Acidic residues" evidence="1">
    <location>
        <begin position="33"/>
        <end position="45"/>
    </location>
</feature>
<gene>
    <name evidence="3" type="ORF">LKD81_13225</name>
</gene>
<accession>A0AAE3ECR5</accession>
<feature type="compositionally biased region" description="Basic and acidic residues" evidence="1">
    <location>
        <begin position="46"/>
        <end position="60"/>
    </location>
</feature>
<dbReference type="AlphaFoldDB" id="A0AAE3ECR5"/>
<name>A0AAE3ECR5_9FIRM</name>
<dbReference type="RefSeq" id="WP_308454431.1">
    <property type="nucleotide sequence ID" value="NZ_JAJEQR010000045.1"/>
</dbReference>
<sequence length="134" mass="14932">MSKFKKFFGVAAVVAAAAGVIAYFMKKDRSVEPEFETPNDDEEFEQDLKDLFDDYKEEAPAAKATGEQPEETSTEAKSQPEENEKEETAEETPATKIAKQEEAEEKKAPELEKPAETENKAEEIAVEAPAEEQK</sequence>
<feature type="compositionally biased region" description="Acidic residues" evidence="1">
    <location>
        <begin position="81"/>
        <end position="90"/>
    </location>
</feature>
<keyword evidence="2" id="KW-0732">Signal</keyword>
<feature type="signal peptide" evidence="2">
    <location>
        <begin position="1"/>
        <end position="22"/>
    </location>
</feature>
<comment type="caution">
    <text evidence="3">The sequence shown here is derived from an EMBL/GenBank/DDBJ whole genome shotgun (WGS) entry which is preliminary data.</text>
</comment>
<evidence type="ECO:0000256" key="2">
    <source>
        <dbReference type="SAM" id="SignalP"/>
    </source>
</evidence>
<feature type="compositionally biased region" description="Basic and acidic residues" evidence="1">
    <location>
        <begin position="98"/>
        <end position="123"/>
    </location>
</feature>
<keyword evidence="4" id="KW-1185">Reference proteome</keyword>
<evidence type="ECO:0000256" key="1">
    <source>
        <dbReference type="SAM" id="MobiDB-lite"/>
    </source>
</evidence>